<feature type="region of interest" description="Disordered" evidence="2">
    <location>
        <begin position="303"/>
        <end position="342"/>
    </location>
</feature>
<dbReference type="Proteomes" id="UP000297716">
    <property type="component" value="Unassembled WGS sequence"/>
</dbReference>
<sequence length="552" mass="61543">MSGGQLHMGLGDDQPRRTPASPTRPTTLLNEERISKSATYEAPDNSINHIIYNSFIFDNGNTDEGTDRDREAGKQGSVGTSNTVHENDNDDIIQWHRPISEYREAEVFVWTSIYGCLERASSRSFQGKINHHIPHIPHRRDNTTPAIPRSIEIEPEPSTLHCLICKHGHNYTNRSHIVNEDSNSLTNQTRTPSNLAARRPTFNIHQQHYSPAKSLAPKPLTSTFLAPPSPSKQPVNVALTAETSRLQTELLQLSLLHREAHAVSASWHASARSKFGARFKEIVAADQALQALEREGAETRGLQDLIRWGNASPEPSDENEGRDTRTKTQGGRDRRNGDRNKLPLDEKVQLLDQVLNGVWALGESGGRYERTMRAFEDWAFQVAEIRAAQRGGDIDGLLAHGGGGFELGGGEEEDVSIFVSDLDVSTWKRDHAGLVRMLEGWRRTLTQLGHVHANLDDEDNADGAKGGNETLVSDMKGSKPLSGLARTLRGCRILVRDMLAELNVMEQIELDALAAEEEWMEQMEARLSAEEEASDSRRRRTEDVPPWKLLTL</sequence>
<protein>
    <submittedName>
        <fullName evidence="3">Uncharacterized protein</fullName>
    </submittedName>
</protein>
<feature type="compositionally biased region" description="Basic and acidic residues" evidence="2">
    <location>
        <begin position="319"/>
        <end position="342"/>
    </location>
</feature>
<dbReference type="OrthoDB" id="5429993at2759"/>
<feature type="region of interest" description="Disordered" evidence="2">
    <location>
        <begin position="456"/>
        <end position="476"/>
    </location>
</feature>
<accession>A0A4Z0YSW2</accession>
<evidence type="ECO:0000313" key="3">
    <source>
        <dbReference type="EMBL" id="TGJ80586.1"/>
    </source>
</evidence>
<proteinExistence type="predicted"/>
<evidence type="ECO:0000256" key="1">
    <source>
        <dbReference type="SAM" id="Coils"/>
    </source>
</evidence>
<feature type="region of interest" description="Disordered" evidence="2">
    <location>
        <begin position="62"/>
        <end position="86"/>
    </location>
</feature>
<feature type="region of interest" description="Disordered" evidence="2">
    <location>
        <begin position="1"/>
        <end position="28"/>
    </location>
</feature>
<evidence type="ECO:0000256" key="2">
    <source>
        <dbReference type="SAM" id="MobiDB-lite"/>
    </source>
</evidence>
<keyword evidence="4" id="KW-1185">Reference proteome</keyword>
<evidence type="ECO:0000313" key="4">
    <source>
        <dbReference type="Proteomes" id="UP000297716"/>
    </source>
</evidence>
<comment type="caution">
    <text evidence="3">The sequence shown here is derived from an EMBL/GenBank/DDBJ whole genome shotgun (WGS) entry which is preliminary data.</text>
</comment>
<feature type="compositionally biased region" description="Low complexity" evidence="2">
    <location>
        <begin position="17"/>
        <end position="27"/>
    </location>
</feature>
<feature type="coiled-coil region" evidence="1">
    <location>
        <begin position="513"/>
        <end position="540"/>
    </location>
</feature>
<dbReference type="AlphaFoldDB" id="A0A4Z0YSW2"/>
<keyword evidence="1" id="KW-0175">Coiled coil</keyword>
<dbReference type="EMBL" id="SKBN01000213">
    <property type="protein sequence ID" value="TGJ80586.1"/>
    <property type="molecule type" value="Genomic_DNA"/>
</dbReference>
<reference evidence="3 4" key="1">
    <citation type="submission" date="2019-03" db="EMBL/GenBank/DDBJ databases">
        <title>Draft genome sequence of Xylaria hypoxylon DSM 108379, a ubiquitous saprotrophic-parasitic fungi on hardwood.</title>
        <authorList>
            <person name="Buettner E."/>
            <person name="Leonhardt S."/>
            <person name="Gebauer A.M."/>
            <person name="Liers C."/>
            <person name="Hofrichter M."/>
            <person name="Kellner H."/>
        </authorList>
    </citation>
    <scope>NUCLEOTIDE SEQUENCE [LARGE SCALE GENOMIC DNA]</scope>
    <source>
        <strain evidence="3 4">DSM 108379</strain>
    </source>
</reference>
<gene>
    <name evidence="3" type="ORF">E0Z10_g8188</name>
</gene>
<dbReference type="STRING" id="37992.A0A4Z0YSW2"/>
<organism evidence="3 4">
    <name type="scientific">Xylaria hypoxylon</name>
    <dbReference type="NCBI Taxonomy" id="37992"/>
    <lineage>
        <taxon>Eukaryota</taxon>
        <taxon>Fungi</taxon>
        <taxon>Dikarya</taxon>
        <taxon>Ascomycota</taxon>
        <taxon>Pezizomycotina</taxon>
        <taxon>Sordariomycetes</taxon>
        <taxon>Xylariomycetidae</taxon>
        <taxon>Xylariales</taxon>
        <taxon>Xylariaceae</taxon>
        <taxon>Xylaria</taxon>
    </lineage>
</organism>
<name>A0A4Z0YSW2_9PEZI</name>